<reference evidence="1 2" key="1">
    <citation type="submission" date="2021-06" db="EMBL/GenBank/DDBJ databases">
        <title>Caerostris darwini draft genome.</title>
        <authorList>
            <person name="Kono N."/>
            <person name="Arakawa K."/>
        </authorList>
    </citation>
    <scope>NUCLEOTIDE SEQUENCE [LARGE SCALE GENOMIC DNA]</scope>
</reference>
<dbReference type="Proteomes" id="UP001054837">
    <property type="component" value="Unassembled WGS sequence"/>
</dbReference>
<keyword evidence="2" id="KW-1185">Reference proteome</keyword>
<sequence>MKRNAHFFLIPQEKLGNIFPREEFLVPRSFFSHIISPAISEMASCFDTGRNGGEGSLSSQIDSKVLNNLNLQISDSQSLINLLKPFIGTHPDRYRKPFENTPPYNKHLTFHPAALSLSVCLSIIHERPFGGDNLRSDGAALLTVGTRRRSSLTRRRSLSLPFPACGRACIEDCSKHASPIADGNY</sequence>
<dbReference type="AlphaFoldDB" id="A0AAV4PQ14"/>
<evidence type="ECO:0000313" key="2">
    <source>
        <dbReference type="Proteomes" id="UP001054837"/>
    </source>
</evidence>
<evidence type="ECO:0008006" key="3">
    <source>
        <dbReference type="Google" id="ProtNLM"/>
    </source>
</evidence>
<protein>
    <recommendedName>
        <fullName evidence="3">Maturase K</fullName>
    </recommendedName>
</protein>
<name>A0AAV4PQ14_9ARAC</name>
<comment type="caution">
    <text evidence="1">The sequence shown here is derived from an EMBL/GenBank/DDBJ whole genome shotgun (WGS) entry which is preliminary data.</text>
</comment>
<dbReference type="EMBL" id="BPLQ01003267">
    <property type="protein sequence ID" value="GIX99073.1"/>
    <property type="molecule type" value="Genomic_DNA"/>
</dbReference>
<organism evidence="1 2">
    <name type="scientific">Caerostris darwini</name>
    <dbReference type="NCBI Taxonomy" id="1538125"/>
    <lineage>
        <taxon>Eukaryota</taxon>
        <taxon>Metazoa</taxon>
        <taxon>Ecdysozoa</taxon>
        <taxon>Arthropoda</taxon>
        <taxon>Chelicerata</taxon>
        <taxon>Arachnida</taxon>
        <taxon>Araneae</taxon>
        <taxon>Araneomorphae</taxon>
        <taxon>Entelegynae</taxon>
        <taxon>Araneoidea</taxon>
        <taxon>Araneidae</taxon>
        <taxon>Caerostris</taxon>
    </lineage>
</organism>
<proteinExistence type="predicted"/>
<accession>A0AAV4PQ14</accession>
<evidence type="ECO:0000313" key="1">
    <source>
        <dbReference type="EMBL" id="GIX99073.1"/>
    </source>
</evidence>
<gene>
    <name evidence="1" type="ORF">CDAR_97451</name>
</gene>